<feature type="domain" description="DZANK-type" evidence="2">
    <location>
        <begin position="48"/>
        <end position="91"/>
    </location>
</feature>
<evidence type="ECO:0000256" key="1">
    <source>
        <dbReference type="SAM" id="Coils"/>
    </source>
</evidence>
<evidence type="ECO:0000259" key="2">
    <source>
        <dbReference type="Pfam" id="PF12773"/>
    </source>
</evidence>
<keyword evidence="4" id="KW-1185">Reference proteome</keyword>
<protein>
    <submittedName>
        <fullName evidence="3">Zinc ribbon domain-containing protein</fullName>
    </submittedName>
</protein>
<dbReference type="Pfam" id="PF12773">
    <property type="entry name" value="DZR"/>
    <property type="match status" value="1"/>
</dbReference>
<evidence type="ECO:0000313" key="4">
    <source>
        <dbReference type="Proteomes" id="UP001200470"/>
    </source>
</evidence>
<feature type="coiled-coil region" evidence="1">
    <location>
        <begin position="221"/>
        <end position="248"/>
    </location>
</feature>
<organism evidence="3 4">
    <name type="scientific">Xylanibacter brevis</name>
    <dbReference type="NCBI Taxonomy" id="83231"/>
    <lineage>
        <taxon>Bacteria</taxon>
        <taxon>Pseudomonadati</taxon>
        <taxon>Bacteroidota</taxon>
        <taxon>Bacteroidia</taxon>
        <taxon>Bacteroidales</taxon>
        <taxon>Prevotellaceae</taxon>
        <taxon>Xylanibacter</taxon>
    </lineage>
</organism>
<sequence>MIEDNQTIKNQNQRTVRPQEMLPSQELQEDQVLQQAEMQTLRAKVKLCPYCGAENEEESIFCAQCGQPIGKLTCPYCGAEMDPGADFCETCHRYVRKDVCSYCGYALHGNEAYCPECGSPRGGLVCPTCHTMNDFAFCKKCGTPLTAEAKEMVKRLQKEPDYIHLQEIVKEYNRLESILPACTEKDRLRDKKNDELRKRVLTLLAKDSGMPEEDIVIPSRNRMTDKQLEQLKQQNMEALAEALEKLATRPTESPIMARNYTMACKPQGIRLAWVCNYKNAMHSSPCGCAKPQLGGKWVVLGKKSSSDIKDDKK</sequence>
<keyword evidence="1" id="KW-0175">Coiled coil</keyword>
<dbReference type="RefSeq" id="WP_301638418.1">
    <property type="nucleotide sequence ID" value="NZ_JADYTN010000023.1"/>
</dbReference>
<accession>A0ABS9CHQ2</accession>
<dbReference type="Proteomes" id="UP001200470">
    <property type="component" value="Unassembled WGS sequence"/>
</dbReference>
<dbReference type="EMBL" id="JADYTN010000023">
    <property type="protein sequence ID" value="MCF2564395.1"/>
    <property type="molecule type" value="Genomic_DNA"/>
</dbReference>
<dbReference type="InterPro" id="IPR025874">
    <property type="entry name" value="DZR"/>
</dbReference>
<gene>
    <name evidence="3" type="ORF">I6E12_09750</name>
</gene>
<reference evidence="3 4" key="1">
    <citation type="submission" date="2020-12" db="EMBL/GenBank/DDBJ databases">
        <title>Whole genome sequences of gut porcine anaerobes.</title>
        <authorList>
            <person name="Kubasova T."/>
            <person name="Jahodarova E."/>
            <person name="Rychlik I."/>
        </authorList>
    </citation>
    <scope>NUCLEOTIDE SEQUENCE [LARGE SCALE GENOMIC DNA]</scope>
    <source>
        <strain evidence="3 4">An925</strain>
    </source>
</reference>
<name>A0ABS9CHQ2_9BACT</name>
<evidence type="ECO:0000313" key="3">
    <source>
        <dbReference type="EMBL" id="MCF2564395.1"/>
    </source>
</evidence>
<proteinExistence type="predicted"/>
<comment type="caution">
    <text evidence="3">The sequence shown here is derived from an EMBL/GenBank/DDBJ whole genome shotgun (WGS) entry which is preliminary data.</text>
</comment>